<dbReference type="PROSITE" id="PS51194">
    <property type="entry name" value="HELICASE_CTER"/>
    <property type="match status" value="1"/>
</dbReference>
<dbReference type="NCBIfam" id="TIGR00631">
    <property type="entry name" value="uvrb"/>
    <property type="match status" value="1"/>
</dbReference>
<evidence type="ECO:0000256" key="1">
    <source>
        <dbReference type="ARBA" id="ARBA00004496"/>
    </source>
</evidence>
<dbReference type="GO" id="GO:0009432">
    <property type="term" value="P:SOS response"/>
    <property type="evidence" value="ECO:0007669"/>
    <property type="project" value="UniProtKB-UniRule"/>
</dbReference>
<dbReference type="GO" id="GO:0009381">
    <property type="term" value="F:excinuclease ABC activity"/>
    <property type="evidence" value="ECO:0007669"/>
    <property type="project" value="UniProtKB-UniRule"/>
</dbReference>
<dbReference type="GO" id="GO:0016887">
    <property type="term" value="F:ATP hydrolysis activity"/>
    <property type="evidence" value="ECO:0007669"/>
    <property type="project" value="InterPro"/>
</dbReference>
<dbReference type="InterPro" id="IPR006935">
    <property type="entry name" value="Helicase/UvrB_N"/>
</dbReference>
<dbReference type="InterPro" id="IPR041471">
    <property type="entry name" value="UvrB_inter"/>
</dbReference>
<dbReference type="InterPro" id="IPR024759">
    <property type="entry name" value="UvrB_YAD/RRR_dom"/>
</dbReference>
<evidence type="ECO:0000256" key="5">
    <source>
        <dbReference type="ARBA" id="ARBA00022763"/>
    </source>
</evidence>
<dbReference type="SMART" id="SM00487">
    <property type="entry name" value="DEXDc"/>
    <property type="match status" value="1"/>
</dbReference>
<dbReference type="Pfam" id="PF04851">
    <property type="entry name" value="ResIII"/>
    <property type="match status" value="1"/>
</dbReference>
<dbReference type="Gene3D" id="3.40.50.300">
    <property type="entry name" value="P-loop containing nucleotide triphosphate hydrolases"/>
    <property type="match status" value="3"/>
</dbReference>
<keyword evidence="19" id="KW-1185">Reference proteome</keyword>
<dbReference type="SUPFAM" id="SSF46600">
    <property type="entry name" value="C-terminal UvrC-binding domain of UvrB"/>
    <property type="match status" value="1"/>
</dbReference>
<reference evidence="18" key="1">
    <citation type="submission" date="2013-03" db="EMBL/GenBank/DDBJ databases">
        <title>Draft genome sequence of the hydrogen-ethanol-producing anaerobic alkalithermophilic Caloramator celere.</title>
        <authorList>
            <person name="Ciranna A."/>
            <person name="Larjo A."/>
            <person name="Kivisto A."/>
            <person name="Santala V."/>
            <person name="Roos C."/>
            <person name="Karp M."/>
        </authorList>
    </citation>
    <scope>NUCLEOTIDE SEQUENCE [LARGE SCALE GENOMIC DNA]</scope>
    <source>
        <strain evidence="18">DSM 8682</strain>
    </source>
</reference>
<dbReference type="InterPro" id="IPR001943">
    <property type="entry name" value="UVR_dom"/>
</dbReference>
<sequence length="649" mass="74609">MGEFKIVSNFKPTGDQPQAIDKLVEGIKRGDRCQTLLGVTGSGKTFTMANIIERVQKPTLVIAHNKTLAAQLCSEFKEFFPNNAVEYFVSYYDYYQPEAYVPQTDTYIEKDASINDEIDKLRHSATSALLERRDVIIVASVSCIYGLGDPNEYRDLVVSLRVGMEKDRDEVIRRLVDIQYQRNDINFVRGTFRVRGDVLEIFPASQSEKAIRVEFFGDEIDRITEIDVLTGEILGERKHVSIFPASHYAASREKIEKAIAGIEKELDERYNELMQQDRVLEAQRLKQRTNYDIEMLREVGYCNGIENYSRHFDGRQKGEPPYTLLDYFPDDFLIFIDESHVTLPQLRAMYAGDKSRKDNLVEYGFRLPCAYDNRPLKFEEFEKKINQVVFVSATPSQYEIENSTQVVEQIIRPTGLLDPEIIVKPIKGQIDDLIGEIKATISRGFRVLVTTLTKKMAEDLTDYLKDVGIKVRYLHSDIDTLERMRIIRDLRKGDFDVLVGINLLREGLDIPEVALVAILDADKEGFLRSETSLIQTIGRAARNAESKVIMYADKITDSMRRAIDETNRRRSIQMEYNKKHGIVPKTVVKPVHEIIEATKVAEDKEIYKTEDKDLLIKTLEEMMLEAAKNLEFERAAELRDKIYKLKGIS</sequence>
<feature type="short sequence motif" description="Beta-hairpin" evidence="12">
    <location>
        <begin position="91"/>
        <end position="114"/>
    </location>
</feature>
<dbReference type="GO" id="GO:0006289">
    <property type="term" value="P:nucleotide-excision repair"/>
    <property type="evidence" value="ECO:0007669"/>
    <property type="project" value="UniProtKB-UniRule"/>
</dbReference>
<dbReference type="Gene3D" id="4.10.860.10">
    <property type="entry name" value="UVR domain"/>
    <property type="match status" value="1"/>
</dbReference>
<evidence type="ECO:0000259" key="17">
    <source>
        <dbReference type="PROSITE" id="PS51194"/>
    </source>
</evidence>
<feature type="domain" description="Helicase C-terminal" evidence="17">
    <location>
        <begin position="429"/>
        <end position="595"/>
    </location>
</feature>
<dbReference type="GO" id="GO:0005737">
    <property type="term" value="C:cytoplasm"/>
    <property type="evidence" value="ECO:0007669"/>
    <property type="project" value="UniProtKB-SubCell"/>
</dbReference>
<feature type="domain" description="Helicase ATP-binding" evidence="16">
    <location>
        <begin position="25"/>
        <end position="159"/>
    </location>
</feature>
<dbReference type="CDD" id="cd18790">
    <property type="entry name" value="SF2_C_UvrB"/>
    <property type="match status" value="1"/>
</dbReference>
<keyword evidence="8 12" id="KW-0267">Excision nuclease</keyword>
<evidence type="ECO:0000313" key="18">
    <source>
        <dbReference type="EMBL" id="CDF58280.1"/>
    </source>
</evidence>
<dbReference type="GO" id="GO:0009380">
    <property type="term" value="C:excinuclease repair complex"/>
    <property type="evidence" value="ECO:0007669"/>
    <property type="project" value="InterPro"/>
</dbReference>
<dbReference type="Proteomes" id="UP000014923">
    <property type="component" value="Unassembled WGS sequence"/>
</dbReference>
<evidence type="ECO:0000256" key="13">
    <source>
        <dbReference type="RuleBase" id="RU003587"/>
    </source>
</evidence>
<organism evidence="18 19">
    <name type="scientific">Thermobrachium celere DSM 8682</name>
    <dbReference type="NCBI Taxonomy" id="941824"/>
    <lineage>
        <taxon>Bacteria</taxon>
        <taxon>Bacillati</taxon>
        <taxon>Bacillota</taxon>
        <taxon>Clostridia</taxon>
        <taxon>Eubacteriales</taxon>
        <taxon>Clostridiaceae</taxon>
        <taxon>Thermobrachium</taxon>
    </lineage>
</organism>
<keyword evidence="9 12" id="KW-0234">DNA repair</keyword>
<dbReference type="GO" id="GO:0003677">
    <property type="term" value="F:DNA binding"/>
    <property type="evidence" value="ECO:0007669"/>
    <property type="project" value="UniProtKB-UniRule"/>
</dbReference>
<protein>
    <recommendedName>
        <fullName evidence="11 12">UvrABC system protein B</fullName>
        <shortName evidence="12">Protein UvrB</shortName>
    </recommendedName>
    <alternativeName>
        <fullName evidence="12">Excinuclease ABC subunit B</fullName>
    </alternativeName>
</protein>
<dbReference type="SMART" id="SM00490">
    <property type="entry name" value="HELICc"/>
    <property type="match status" value="1"/>
</dbReference>
<dbReference type="CDD" id="cd17916">
    <property type="entry name" value="DEXHc_UvrB"/>
    <property type="match status" value="1"/>
</dbReference>
<dbReference type="InterPro" id="IPR004807">
    <property type="entry name" value="UvrB"/>
</dbReference>
<comment type="caution">
    <text evidence="18">The sequence shown here is derived from an EMBL/GenBank/DDBJ whole genome shotgun (WGS) entry which is preliminary data.</text>
</comment>
<keyword evidence="14" id="KW-0175">Coiled coil</keyword>
<dbReference type="SUPFAM" id="SSF52540">
    <property type="entry name" value="P-loop containing nucleoside triphosphate hydrolases"/>
    <property type="match status" value="2"/>
</dbReference>
<dbReference type="PROSITE" id="PS51192">
    <property type="entry name" value="HELICASE_ATP_BIND_1"/>
    <property type="match status" value="1"/>
</dbReference>
<dbReference type="RefSeq" id="WP_018662215.1">
    <property type="nucleotide sequence ID" value="NZ_HF952018.1"/>
</dbReference>
<comment type="subunit">
    <text evidence="10 12 13">Forms a heterotetramer with UvrA during the search for lesions. Interacts with UvrC in an incision complex.</text>
</comment>
<evidence type="ECO:0000256" key="14">
    <source>
        <dbReference type="SAM" id="Coils"/>
    </source>
</evidence>
<comment type="subcellular location">
    <subcellularLocation>
        <location evidence="1 12 13">Cytoplasm</location>
    </subcellularLocation>
</comment>
<evidence type="ECO:0000256" key="10">
    <source>
        <dbReference type="ARBA" id="ARBA00026033"/>
    </source>
</evidence>
<accession>R7RSP6</accession>
<comment type="domain">
    <text evidence="12">The beta-hairpin motif is involved in DNA binding.</text>
</comment>
<keyword evidence="6 12" id="KW-0228">DNA excision</keyword>
<comment type="similarity">
    <text evidence="2 12 13">Belongs to the UvrB family.</text>
</comment>
<dbReference type="Pfam" id="PF00271">
    <property type="entry name" value="Helicase_C"/>
    <property type="match status" value="1"/>
</dbReference>
<name>R7RSP6_9CLOT</name>
<dbReference type="eggNOG" id="COG0556">
    <property type="taxonomic scope" value="Bacteria"/>
</dbReference>
<feature type="domain" description="UVR" evidence="15">
    <location>
        <begin position="613"/>
        <end position="648"/>
    </location>
</feature>
<dbReference type="PANTHER" id="PTHR24029">
    <property type="entry name" value="UVRABC SYSTEM PROTEIN B"/>
    <property type="match status" value="1"/>
</dbReference>
<evidence type="ECO:0000256" key="2">
    <source>
        <dbReference type="ARBA" id="ARBA00008533"/>
    </source>
</evidence>
<evidence type="ECO:0000256" key="6">
    <source>
        <dbReference type="ARBA" id="ARBA00022769"/>
    </source>
</evidence>
<evidence type="ECO:0000313" key="19">
    <source>
        <dbReference type="Proteomes" id="UP000014923"/>
    </source>
</evidence>
<dbReference type="PROSITE" id="PS50151">
    <property type="entry name" value="UVR"/>
    <property type="match status" value="1"/>
</dbReference>
<evidence type="ECO:0000256" key="9">
    <source>
        <dbReference type="ARBA" id="ARBA00023204"/>
    </source>
</evidence>
<evidence type="ECO:0000256" key="3">
    <source>
        <dbReference type="ARBA" id="ARBA00022490"/>
    </source>
</evidence>
<dbReference type="NCBIfam" id="NF003673">
    <property type="entry name" value="PRK05298.1"/>
    <property type="match status" value="1"/>
</dbReference>
<keyword evidence="7 12" id="KW-0067">ATP-binding</keyword>
<keyword evidence="12 13" id="KW-0742">SOS response</keyword>
<dbReference type="EMBL" id="CAVN010000095">
    <property type="protein sequence ID" value="CDF58280.1"/>
    <property type="molecule type" value="Genomic_DNA"/>
</dbReference>
<evidence type="ECO:0000256" key="8">
    <source>
        <dbReference type="ARBA" id="ARBA00022881"/>
    </source>
</evidence>
<keyword evidence="3 12" id="KW-0963">Cytoplasm</keyword>
<dbReference type="HOGENOM" id="CLU_009621_2_1_9"/>
<dbReference type="InterPro" id="IPR014001">
    <property type="entry name" value="Helicase_ATP-bd"/>
</dbReference>
<gene>
    <name evidence="12" type="primary">uvrB</name>
    <name evidence="18" type="ORF">TCEL_00326</name>
</gene>
<evidence type="ECO:0000259" key="15">
    <source>
        <dbReference type="PROSITE" id="PS50151"/>
    </source>
</evidence>
<dbReference type="Pfam" id="PF12344">
    <property type="entry name" value="UvrB"/>
    <property type="match status" value="1"/>
</dbReference>
<dbReference type="InterPro" id="IPR036876">
    <property type="entry name" value="UVR_dom_sf"/>
</dbReference>
<proteinExistence type="inferred from homology"/>
<evidence type="ECO:0000259" key="16">
    <source>
        <dbReference type="PROSITE" id="PS51192"/>
    </source>
</evidence>
<feature type="coiled-coil region" evidence="14">
    <location>
        <begin position="252"/>
        <end position="283"/>
    </location>
</feature>
<dbReference type="Pfam" id="PF17757">
    <property type="entry name" value="UvrB_inter"/>
    <property type="match status" value="1"/>
</dbReference>
<evidence type="ECO:0000256" key="4">
    <source>
        <dbReference type="ARBA" id="ARBA00022741"/>
    </source>
</evidence>
<feature type="binding site" evidence="12">
    <location>
        <begin position="38"/>
        <end position="45"/>
    </location>
    <ligand>
        <name>ATP</name>
        <dbReference type="ChEBI" id="CHEBI:30616"/>
    </ligand>
</feature>
<dbReference type="OrthoDB" id="9806651at2"/>
<evidence type="ECO:0000256" key="7">
    <source>
        <dbReference type="ARBA" id="ARBA00022840"/>
    </source>
</evidence>
<dbReference type="AlphaFoldDB" id="R7RSP6"/>
<dbReference type="InterPro" id="IPR001650">
    <property type="entry name" value="Helicase_C-like"/>
</dbReference>
<dbReference type="GO" id="GO:0005524">
    <property type="term" value="F:ATP binding"/>
    <property type="evidence" value="ECO:0007669"/>
    <property type="project" value="UniProtKB-UniRule"/>
</dbReference>
<evidence type="ECO:0000256" key="11">
    <source>
        <dbReference type="ARBA" id="ARBA00029504"/>
    </source>
</evidence>
<dbReference type="HAMAP" id="MF_00204">
    <property type="entry name" value="UvrB"/>
    <property type="match status" value="1"/>
</dbReference>
<dbReference type="Pfam" id="PF02151">
    <property type="entry name" value="UVR"/>
    <property type="match status" value="1"/>
</dbReference>
<dbReference type="InterPro" id="IPR027417">
    <property type="entry name" value="P-loop_NTPase"/>
</dbReference>
<dbReference type="PANTHER" id="PTHR24029:SF0">
    <property type="entry name" value="UVRABC SYSTEM PROTEIN B"/>
    <property type="match status" value="1"/>
</dbReference>
<keyword evidence="4 12" id="KW-0547">Nucleotide-binding</keyword>
<comment type="function">
    <text evidence="12">The UvrABC repair system catalyzes the recognition and processing of DNA lesions. A damage recognition complex composed of 2 UvrA and 2 UvrB subunits scans DNA for abnormalities. Upon binding of the UvrA(2)B(2) complex to a putative damaged site, the DNA wraps around one UvrB monomer. DNA wrap is dependent on ATP binding by UvrB and probably causes local melting of the DNA helix, facilitating insertion of UvrB beta-hairpin between the DNA strands. Then UvrB probes one DNA strand for the presence of a lesion. If a lesion is found the UvrA subunits dissociate and the UvrB-DNA preincision complex is formed. This complex is subsequently bound by UvrC and the second UvrB is released. If no lesion is found, the DNA wraps around the other UvrB subunit that will check the other stand for damage.</text>
</comment>
<keyword evidence="5 12" id="KW-0227">DNA damage</keyword>
<evidence type="ECO:0000256" key="12">
    <source>
        <dbReference type="HAMAP-Rule" id="MF_00204"/>
    </source>
</evidence>